<feature type="transmembrane region" description="Helical" evidence="6">
    <location>
        <begin position="219"/>
        <end position="236"/>
    </location>
</feature>
<keyword evidence="9" id="KW-1185">Reference proteome</keyword>
<feature type="transmembrane region" description="Helical" evidence="6">
    <location>
        <begin position="432"/>
        <end position="450"/>
    </location>
</feature>
<accession>A0ABP9I801</accession>
<keyword evidence="5" id="KW-0046">Antibiotic resistance</keyword>
<evidence type="ECO:0000313" key="9">
    <source>
        <dbReference type="Proteomes" id="UP001500466"/>
    </source>
</evidence>
<comment type="subcellular location">
    <subcellularLocation>
        <location evidence="1">Cell membrane</location>
        <topology evidence="1">Multi-pass membrane protein</topology>
    </subcellularLocation>
</comment>
<evidence type="ECO:0000313" key="8">
    <source>
        <dbReference type="EMBL" id="GAA4991124.1"/>
    </source>
</evidence>
<reference evidence="9" key="1">
    <citation type="journal article" date="2019" name="Int. J. Syst. Evol. Microbiol.">
        <title>The Global Catalogue of Microorganisms (GCM) 10K type strain sequencing project: providing services to taxonomists for standard genome sequencing and annotation.</title>
        <authorList>
            <consortium name="The Broad Institute Genomics Platform"/>
            <consortium name="The Broad Institute Genome Sequencing Center for Infectious Disease"/>
            <person name="Wu L."/>
            <person name="Ma J."/>
        </authorList>
    </citation>
    <scope>NUCLEOTIDE SEQUENCE [LARGE SCALE GENOMIC DNA]</scope>
    <source>
        <strain evidence="9">JCM 17986</strain>
    </source>
</reference>
<dbReference type="Pfam" id="PF07690">
    <property type="entry name" value="MFS_1"/>
    <property type="match status" value="1"/>
</dbReference>
<feature type="transmembrane region" description="Helical" evidence="6">
    <location>
        <begin position="38"/>
        <end position="56"/>
    </location>
</feature>
<protein>
    <submittedName>
        <fullName evidence="8">MFS transporter</fullName>
    </submittedName>
</protein>
<dbReference type="InterPro" id="IPR011701">
    <property type="entry name" value="MFS"/>
</dbReference>
<comment type="caution">
    <text evidence="8">The sequence shown here is derived from an EMBL/GenBank/DDBJ whole genome shotgun (WGS) entry which is preliminary data.</text>
</comment>
<dbReference type="PANTHER" id="PTHR42718">
    <property type="entry name" value="MAJOR FACILITATOR SUPERFAMILY MULTIDRUG TRANSPORTER MFSC"/>
    <property type="match status" value="1"/>
</dbReference>
<dbReference type="InterPro" id="IPR020846">
    <property type="entry name" value="MFS_dom"/>
</dbReference>
<feature type="transmembrane region" description="Helical" evidence="6">
    <location>
        <begin position="354"/>
        <end position="381"/>
    </location>
</feature>
<feature type="transmembrane region" description="Helical" evidence="6">
    <location>
        <begin position="93"/>
        <end position="113"/>
    </location>
</feature>
<feature type="domain" description="Major facilitator superfamily (MFS) profile" evidence="7">
    <location>
        <begin position="1"/>
        <end position="455"/>
    </location>
</feature>
<evidence type="ECO:0000256" key="1">
    <source>
        <dbReference type="ARBA" id="ARBA00004651"/>
    </source>
</evidence>
<keyword evidence="4 6" id="KW-0472">Membrane</keyword>
<feature type="transmembrane region" description="Helical" evidence="6">
    <location>
        <begin position="302"/>
        <end position="321"/>
    </location>
</feature>
<dbReference type="PANTHER" id="PTHR42718:SF35">
    <property type="entry name" value="BLL0718 PROTEIN"/>
    <property type="match status" value="1"/>
</dbReference>
<dbReference type="InterPro" id="IPR036259">
    <property type="entry name" value="MFS_trans_sf"/>
</dbReference>
<feature type="transmembrane region" description="Helical" evidence="6">
    <location>
        <begin position="68"/>
        <end position="87"/>
    </location>
</feature>
<feature type="transmembrane region" description="Helical" evidence="6">
    <location>
        <begin position="122"/>
        <end position="143"/>
    </location>
</feature>
<evidence type="ECO:0000259" key="7">
    <source>
        <dbReference type="PROSITE" id="PS50850"/>
    </source>
</evidence>
<sequence length="463" mass="47943">MTAALVALIWPAQVLTAAGLLGSNAQAGVALHFHTTDIAWFMLVVSLVSTVVAPFAVRFGDFFGKKRVMLAVSAIGLVGDVIAAMATSYEVLLIGRGLAGFYGVMTPLVYALIRDVFPPKHVALVSSLVGGSMGVVALGGPFLSGWLLDNHGFRGVLWFIAGCTALSFVLIAALVPESSLRVPRVPVDWLGGLLLGGGAAAITYALGNGAAWGWTSGKFLAYVFGTAFAFAAFLVVESRAKHPLVDTRMLSRRPVWSVLLVNGVVAGLASGASLITSLLLLYPKIPGVSEGFGVSATKTAVIGMPGSILMLVTALVTGLLLRRFDARIPTLVGTLVGAAGLTFLAMWHDDTWHVVLGSAVFVLGLGAIVSCGPVMILRVVAPHEQGTASGVNLIVQGVAGAIGTQLVFVTLAKEGTVVQGTQFYSDASYRNAYLLGAGFLLIGTLLLSLVPKLAPAKETSSAE</sequence>
<feature type="transmembrane region" description="Helical" evidence="6">
    <location>
        <begin position="187"/>
        <end position="207"/>
    </location>
</feature>
<evidence type="ECO:0000256" key="3">
    <source>
        <dbReference type="ARBA" id="ARBA00022989"/>
    </source>
</evidence>
<keyword evidence="3 6" id="KW-1133">Transmembrane helix</keyword>
<evidence type="ECO:0000256" key="4">
    <source>
        <dbReference type="ARBA" id="ARBA00023136"/>
    </source>
</evidence>
<dbReference type="Proteomes" id="UP001500466">
    <property type="component" value="Unassembled WGS sequence"/>
</dbReference>
<organism evidence="8 9">
    <name type="scientific">Yinghuangia aomiensis</name>
    <dbReference type="NCBI Taxonomy" id="676205"/>
    <lineage>
        <taxon>Bacteria</taxon>
        <taxon>Bacillati</taxon>
        <taxon>Actinomycetota</taxon>
        <taxon>Actinomycetes</taxon>
        <taxon>Kitasatosporales</taxon>
        <taxon>Streptomycetaceae</taxon>
        <taxon>Yinghuangia</taxon>
    </lineage>
</organism>
<feature type="transmembrane region" description="Helical" evidence="6">
    <location>
        <begin position="155"/>
        <end position="175"/>
    </location>
</feature>
<dbReference type="SUPFAM" id="SSF103473">
    <property type="entry name" value="MFS general substrate transporter"/>
    <property type="match status" value="2"/>
</dbReference>
<gene>
    <name evidence="8" type="ORF">GCM10023205_73760</name>
</gene>
<dbReference type="Gene3D" id="1.20.1250.20">
    <property type="entry name" value="MFS general substrate transporter like domains"/>
    <property type="match status" value="2"/>
</dbReference>
<name>A0ABP9I801_9ACTN</name>
<evidence type="ECO:0000256" key="6">
    <source>
        <dbReference type="SAM" id="Phobius"/>
    </source>
</evidence>
<proteinExistence type="predicted"/>
<evidence type="ECO:0000256" key="2">
    <source>
        <dbReference type="ARBA" id="ARBA00022692"/>
    </source>
</evidence>
<feature type="transmembrane region" description="Helical" evidence="6">
    <location>
        <begin position="328"/>
        <end position="348"/>
    </location>
</feature>
<dbReference type="PROSITE" id="PS50850">
    <property type="entry name" value="MFS"/>
    <property type="match status" value="1"/>
</dbReference>
<feature type="transmembrane region" description="Helical" evidence="6">
    <location>
        <begin position="257"/>
        <end position="282"/>
    </location>
</feature>
<keyword evidence="2 6" id="KW-0812">Transmembrane</keyword>
<evidence type="ECO:0000256" key="5">
    <source>
        <dbReference type="ARBA" id="ARBA00023251"/>
    </source>
</evidence>
<dbReference type="EMBL" id="BAABHS010000042">
    <property type="protein sequence ID" value="GAA4991124.1"/>
    <property type="molecule type" value="Genomic_DNA"/>
</dbReference>
<feature type="transmembrane region" description="Helical" evidence="6">
    <location>
        <begin position="393"/>
        <end position="412"/>
    </location>
</feature>